<dbReference type="EMBL" id="FSSB01000014">
    <property type="protein sequence ID" value="SIO94542.1"/>
    <property type="molecule type" value="Genomic_DNA"/>
</dbReference>
<name>A0A1N6M537_9VIBR</name>
<reference evidence="1 2" key="1">
    <citation type="submission" date="2016-12" db="EMBL/GenBank/DDBJ databases">
        <authorList>
            <person name="Song W.-J."/>
            <person name="Kurnit D.M."/>
        </authorList>
    </citation>
    <scope>NUCLEOTIDE SEQUENCE [LARGE SCALE GENOMIC DNA]</scope>
    <source>
        <strain evidence="1 2">CECT 9026</strain>
    </source>
</reference>
<dbReference type="AlphaFoldDB" id="A0A1N6M537"/>
<accession>A0A1N6M537</accession>
<organism evidence="1 2">
    <name type="scientific">Vibrio spartinae</name>
    <dbReference type="NCBI Taxonomy" id="1918945"/>
    <lineage>
        <taxon>Bacteria</taxon>
        <taxon>Pseudomonadati</taxon>
        <taxon>Pseudomonadota</taxon>
        <taxon>Gammaproteobacteria</taxon>
        <taxon>Vibrionales</taxon>
        <taxon>Vibrionaceae</taxon>
        <taxon>Vibrio</taxon>
    </lineage>
</organism>
<protein>
    <submittedName>
        <fullName evidence="1">CRISPR-associated protein Csy1</fullName>
    </submittedName>
</protein>
<evidence type="ECO:0000313" key="1">
    <source>
        <dbReference type="EMBL" id="SIO94542.1"/>
    </source>
</evidence>
<proteinExistence type="predicted"/>
<dbReference type="NCBIfam" id="TIGR02564">
    <property type="entry name" value="cas_Csy1"/>
    <property type="match status" value="1"/>
</dbReference>
<gene>
    <name evidence="1" type="primary">csy1</name>
    <name evidence="1" type="ORF">VSP9026_02255</name>
</gene>
<evidence type="ECO:0000313" key="2">
    <source>
        <dbReference type="Proteomes" id="UP000184774"/>
    </source>
</evidence>
<dbReference type="Pfam" id="PF09611">
    <property type="entry name" value="Cas_Csy1"/>
    <property type="match status" value="1"/>
</dbReference>
<dbReference type="Proteomes" id="UP000184774">
    <property type="component" value="Unassembled WGS sequence"/>
</dbReference>
<dbReference type="OrthoDB" id="9815616at2"/>
<dbReference type="RefSeq" id="WP_074373080.1">
    <property type="nucleotide sequence ID" value="NZ_AP024908.1"/>
</dbReference>
<dbReference type="InterPro" id="IPR013397">
    <property type="entry name" value="CRISPR-assoc_prot_Csy1"/>
</dbReference>
<sequence>MDETLSAAIAAYIEQRKQTKLEPLQKALNKALAQSDDPVAIAQAQAEYHEKAEPIETAYDPVTWLTDAASKANKISVATHVPKFTHSSAKASSVIVVPENNGTSKYLTTSSLKEVLLDFSVSDAKLLPIAGLLQLEVNGESLLTQVRENTIDALAEFTQDAALLKSWLLGFSQALSDDVITSHTLMKQVYFPINSSLTQEYHLLCPIYSSTLADNLFNKIRRSRFGDSIDIRDARKKGLYDSRIDISFPATAVQKFGGDNAQNVSQLNSKRYGQGFLLNCAPPTYQTQTKPPLHHLSMFNRQFGYRTATLVREFKAFLAGLTERDCNFKTRYQRDYHYVKPMIDSLLNYIADIQAIPDSAGWTHSPECNMKRAHQLCLDIHNPDSAFQREREQGDWLAVVANDFAHWLLRQSDNKQAYLLGDVEQRYFKKLCFNELRAFERMNIVPEEHHA</sequence>